<name>A0A7S4P217_GUITH</name>
<dbReference type="CDD" id="cd07505">
    <property type="entry name" value="HAD_BPGM-like"/>
    <property type="match status" value="1"/>
</dbReference>
<comment type="cofactor">
    <cofactor evidence="1">
        <name>Mg(2+)</name>
        <dbReference type="ChEBI" id="CHEBI:18420"/>
    </cofactor>
</comment>
<evidence type="ECO:0000256" key="2">
    <source>
        <dbReference type="ARBA" id="ARBA00022723"/>
    </source>
</evidence>
<reference evidence="5" key="1">
    <citation type="submission" date="2021-01" db="EMBL/GenBank/DDBJ databases">
        <authorList>
            <person name="Corre E."/>
            <person name="Pelletier E."/>
            <person name="Niang G."/>
            <person name="Scheremetjew M."/>
            <person name="Finn R."/>
            <person name="Kale V."/>
            <person name="Holt S."/>
            <person name="Cochrane G."/>
            <person name="Meng A."/>
            <person name="Brown T."/>
            <person name="Cohen L."/>
        </authorList>
    </citation>
    <scope>NUCLEOTIDE SEQUENCE</scope>
    <source>
        <strain evidence="5">CCMP 2712</strain>
    </source>
</reference>
<dbReference type="InterPro" id="IPR041492">
    <property type="entry name" value="HAD_2"/>
</dbReference>
<dbReference type="PRINTS" id="PR00413">
    <property type="entry name" value="HADHALOGNASE"/>
</dbReference>
<dbReference type="InterPro" id="IPR006439">
    <property type="entry name" value="HAD-SF_hydro_IA"/>
</dbReference>
<keyword evidence="2" id="KW-0479">Metal-binding</keyword>
<keyword evidence="4" id="KW-0119">Carbohydrate metabolism</keyword>
<evidence type="ECO:0000313" key="5">
    <source>
        <dbReference type="EMBL" id="CAE2321179.1"/>
    </source>
</evidence>
<dbReference type="InterPro" id="IPR036412">
    <property type="entry name" value="HAD-like_sf"/>
</dbReference>
<dbReference type="Pfam" id="PF13419">
    <property type="entry name" value="HAD_2"/>
    <property type="match status" value="1"/>
</dbReference>
<protein>
    <submittedName>
        <fullName evidence="5">Uncharacterized protein</fullName>
    </submittedName>
</protein>
<dbReference type="PANTHER" id="PTHR46193">
    <property type="entry name" value="6-PHOSPHOGLUCONATE PHOSPHATASE"/>
    <property type="match status" value="1"/>
</dbReference>
<dbReference type="Gene3D" id="3.40.50.1000">
    <property type="entry name" value="HAD superfamily/HAD-like"/>
    <property type="match status" value="1"/>
</dbReference>
<organism evidence="5">
    <name type="scientific">Guillardia theta</name>
    <name type="common">Cryptophyte</name>
    <name type="synonym">Cryptomonas phi</name>
    <dbReference type="NCBI Taxonomy" id="55529"/>
    <lineage>
        <taxon>Eukaryota</taxon>
        <taxon>Cryptophyceae</taxon>
        <taxon>Pyrenomonadales</taxon>
        <taxon>Geminigeraceae</taxon>
        <taxon>Guillardia</taxon>
    </lineage>
</organism>
<dbReference type="NCBIfam" id="TIGR01509">
    <property type="entry name" value="HAD-SF-IA-v3"/>
    <property type="match status" value="1"/>
</dbReference>
<dbReference type="EMBL" id="HBKN01035106">
    <property type="protein sequence ID" value="CAE2321179.1"/>
    <property type="molecule type" value="Transcribed_RNA"/>
</dbReference>
<dbReference type="GO" id="GO:0003824">
    <property type="term" value="F:catalytic activity"/>
    <property type="evidence" value="ECO:0007669"/>
    <property type="project" value="UniProtKB-ARBA"/>
</dbReference>
<dbReference type="SFLD" id="SFLDS00003">
    <property type="entry name" value="Haloacid_Dehalogenase"/>
    <property type="match status" value="1"/>
</dbReference>
<sequence length="245" mass="27057">MTRTAVQAASGPGAVRGILFDVDGTLCDSDPVHFEVFQELLMKEGINGGKPIDEHFFRTMIAGRQNALICKDLFPHWTVEQAERWSEMKEARFREMAVGKLKPIEGLQEIFHFLDQAGIKKAAVTNAPRKNAEFMLSVLGRLDWFDTIVIGDECKKAKPDPMPYQIAMERLGLKPEETVVVEDSPSGATAGVKSGAFTVGILTSQHADTLTSVGCKMLIKDYRDAEFMTMIGSMNSEDIQSVLKA</sequence>
<dbReference type="SUPFAM" id="SSF56784">
    <property type="entry name" value="HAD-like"/>
    <property type="match status" value="1"/>
</dbReference>
<dbReference type="Gene3D" id="1.10.150.240">
    <property type="entry name" value="Putative phosphatase, domain 2"/>
    <property type="match status" value="1"/>
</dbReference>
<dbReference type="InterPro" id="IPR023198">
    <property type="entry name" value="PGP-like_dom2"/>
</dbReference>
<evidence type="ECO:0000256" key="4">
    <source>
        <dbReference type="ARBA" id="ARBA00023277"/>
    </source>
</evidence>
<dbReference type="PANTHER" id="PTHR46193:SF18">
    <property type="entry name" value="HEXITOL PHOSPHATASE B"/>
    <property type="match status" value="1"/>
</dbReference>
<dbReference type="InterPro" id="IPR023214">
    <property type="entry name" value="HAD_sf"/>
</dbReference>
<dbReference type="AlphaFoldDB" id="A0A7S4P217"/>
<dbReference type="NCBIfam" id="TIGR01549">
    <property type="entry name" value="HAD-SF-IA-v1"/>
    <property type="match status" value="1"/>
</dbReference>
<dbReference type="SFLD" id="SFLDG01129">
    <property type="entry name" value="C1.5:_HAD__Beta-PGM__Phosphata"/>
    <property type="match status" value="1"/>
</dbReference>
<dbReference type="GO" id="GO:0046872">
    <property type="term" value="F:metal ion binding"/>
    <property type="evidence" value="ECO:0007669"/>
    <property type="project" value="UniProtKB-KW"/>
</dbReference>
<proteinExistence type="predicted"/>
<dbReference type="SFLD" id="SFLDG01135">
    <property type="entry name" value="C1.5.6:_HAD__Beta-PGM__Phospha"/>
    <property type="match status" value="1"/>
</dbReference>
<dbReference type="InterPro" id="IPR051600">
    <property type="entry name" value="Beta-PGM-like"/>
</dbReference>
<accession>A0A7S4P217</accession>
<dbReference type="OMA" id="AFEDSIW"/>
<keyword evidence="3" id="KW-0460">Magnesium</keyword>
<evidence type="ECO:0000256" key="1">
    <source>
        <dbReference type="ARBA" id="ARBA00001946"/>
    </source>
</evidence>
<gene>
    <name evidence="5" type="ORF">GTHE00462_LOCUS27361</name>
</gene>
<evidence type="ECO:0000256" key="3">
    <source>
        <dbReference type="ARBA" id="ARBA00022842"/>
    </source>
</evidence>